<dbReference type="OrthoDB" id="434771at2759"/>
<dbReference type="SMART" id="SM01117">
    <property type="entry name" value="Cyt-b5"/>
    <property type="match status" value="1"/>
</dbReference>
<dbReference type="InterPro" id="IPR009075">
    <property type="entry name" value="AcylCo_DH/oxidase_C"/>
</dbReference>
<evidence type="ECO:0000256" key="7">
    <source>
        <dbReference type="ARBA" id="ARBA00023002"/>
    </source>
</evidence>
<evidence type="ECO:0000313" key="11">
    <source>
        <dbReference type="Proteomes" id="UP000604046"/>
    </source>
</evidence>
<evidence type="ECO:0000256" key="2">
    <source>
        <dbReference type="ARBA" id="ARBA00009347"/>
    </source>
</evidence>
<organism evidence="10 11">
    <name type="scientific">Symbiodinium natans</name>
    <dbReference type="NCBI Taxonomy" id="878477"/>
    <lineage>
        <taxon>Eukaryota</taxon>
        <taxon>Sar</taxon>
        <taxon>Alveolata</taxon>
        <taxon>Dinophyceae</taxon>
        <taxon>Suessiales</taxon>
        <taxon>Symbiodiniaceae</taxon>
        <taxon>Symbiodinium</taxon>
    </lineage>
</organism>
<dbReference type="InterPro" id="IPR018506">
    <property type="entry name" value="Cyt_B5_heme-BS"/>
</dbReference>
<evidence type="ECO:0000256" key="8">
    <source>
        <dbReference type="ARBA" id="ARBA00023004"/>
    </source>
</evidence>
<reference evidence="10" key="1">
    <citation type="submission" date="2021-02" db="EMBL/GenBank/DDBJ databases">
        <authorList>
            <person name="Dougan E. K."/>
            <person name="Rhodes N."/>
            <person name="Thang M."/>
            <person name="Chan C."/>
        </authorList>
    </citation>
    <scope>NUCLEOTIDE SEQUENCE</scope>
</reference>
<dbReference type="InterPro" id="IPR036400">
    <property type="entry name" value="Cyt_B5-like_heme/steroid_sf"/>
</dbReference>
<gene>
    <name evidence="10" type="primary">Acadl</name>
    <name evidence="10" type="ORF">SNAT2548_LOCUS23553</name>
</gene>
<dbReference type="Pfam" id="PF02770">
    <property type="entry name" value="Acyl-CoA_dh_M"/>
    <property type="match status" value="1"/>
</dbReference>
<dbReference type="Gene3D" id="1.20.140.10">
    <property type="entry name" value="Butyryl-CoA Dehydrogenase, subunit A, domain 3"/>
    <property type="match status" value="1"/>
</dbReference>
<dbReference type="GO" id="GO:0046872">
    <property type="term" value="F:metal ion binding"/>
    <property type="evidence" value="ECO:0007669"/>
    <property type="project" value="UniProtKB-KW"/>
</dbReference>
<dbReference type="FunFam" id="2.40.110.10:FF:000002">
    <property type="entry name" value="Acyl-CoA dehydrogenase fadE12"/>
    <property type="match status" value="1"/>
</dbReference>
<sequence length="707" mass="77640">MASQEAPRPVLTRAEVAKHCTADDCWLIVNDRVYDVTRFVDEHPAGRNIVLLHGGKDCTKEFLEVHSEDYILAFAPNSFVGCLEGSSVPPPRRPAHAAPVQFDSNKVLALQRDVYGDAHEAYRASCRAFLKRHVLPEYAKFEAKGIVGREVYAKMADEGFYLTLGIPVACGGLGLDWRHNCVVIEEVEDLGCGGLFVNLGNDMVLSYFTESCTEEQRARWLPKLKRGAVIAVAMSEPEVGSDLGKLSCRAVPSNGGWTVNGRKMWISSGAVAELTVVACVTDPSKGARGISMLVIESEMPGVSCAKRFGKLGKHASDTCLITLENVFVPRENLVGEEGMGFQYMMHHLPRERLSIAVASMAAARRALALTVNYAHGRAAFGANLGTLQGVQQELAKLRTEVQIGTTFVDRCISDACDKKLSAEGASMAKFFATDLSFQVADRCQQLFGGYGYLKNSPIGKIMMDQRVTRRVLSEWQRSESDMVVHLRAKRGDRQTVLVYAELLFVAKWRPHLPLRFAKISESQQLPAALSADRGVVARQASLDTRGYGASLPADDVTAFMERRRQRRLQEALSVGRMGRILCENWVAESQVYSSSLILAELRAALEAVATTRSCLGEDFRLPCPSQALSERLGDQSFGAGRAQCVQHGQHVTVAIDARKGVKLTLPFRFGALAACYLEGRRKTSACLVKGRPKQAGAELHAEDRHFR</sequence>
<feature type="domain" description="Cytochrome b5 heme-binding" evidence="9">
    <location>
        <begin position="8"/>
        <end position="84"/>
    </location>
</feature>
<dbReference type="PROSITE" id="PS00191">
    <property type="entry name" value="CYTOCHROME_B5_1"/>
    <property type="match status" value="1"/>
</dbReference>
<protein>
    <submittedName>
        <fullName evidence="10">Acadl protein</fullName>
    </submittedName>
</protein>
<dbReference type="Proteomes" id="UP000604046">
    <property type="component" value="Unassembled WGS sequence"/>
</dbReference>
<dbReference type="InterPro" id="IPR001199">
    <property type="entry name" value="Cyt_B5-like_heme/steroid-bd"/>
</dbReference>
<evidence type="ECO:0000313" key="10">
    <source>
        <dbReference type="EMBL" id="CAE7433758.1"/>
    </source>
</evidence>
<comment type="caution">
    <text evidence="10">The sequence shown here is derived from an EMBL/GenBank/DDBJ whole genome shotgun (WGS) entry which is preliminary data.</text>
</comment>
<dbReference type="InterPro" id="IPR006089">
    <property type="entry name" value="Acyl-CoA_DH_CS"/>
</dbReference>
<dbReference type="PROSITE" id="PS00073">
    <property type="entry name" value="ACYL_COA_DH_2"/>
    <property type="match status" value="1"/>
</dbReference>
<comment type="similarity">
    <text evidence="2">Belongs to the acyl-CoA dehydrogenase family.</text>
</comment>
<keyword evidence="11" id="KW-1185">Reference proteome</keyword>
<evidence type="ECO:0000256" key="4">
    <source>
        <dbReference type="ARBA" id="ARBA00022630"/>
    </source>
</evidence>
<keyword evidence="7" id="KW-0560">Oxidoreductase</keyword>
<dbReference type="Pfam" id="PF00173">
    <property type="entry name" value="Cyt-b5"/>
    <property type="match status" value="1"/>
</dbReference>
<keyword evidence="4" id="KW-0285">Flavoprotein</keyword>
<dbReference type="Gene3D" id="3.10.120.10">
    <property type="entry name" value="Cytochrome b5-like heme/steroid binding domain"/>
    <property type="match status" value="1"/>
</dbReference>
<keyword evidence="5" id="KW-0479">Metal-binding</keyword>
<dbReference type="SUPFAM" id="SSF56645">
    <property type="entry name" value="Acyl-CoA dehydrogenase NM domain-like"/>
    <property type="match status" value="1"/>
</dbReference>
<evidence type="ECO:0000256" key="1">
    <source>
        <dbReference type="ARBA" id="ARBA00001974"/>
    </source>
</evidence>
<dbReference type="GO" id="GO:0003995">
    <property type="term" value="F:acyl-CoA dehydrogenase activity"/>
    <property type="evidence" value="ECO:0007669"/>
    <property type="project" value="InterPro"/>
</dbReference>
<keyword evidence="6" id="KW-0274">FAD</keyword>
<dbReference type="Gene3D" id="2.40.110.10">
    <property type="entry name" value="Butyryl-CoA Dehydrogenase, subunit A, domain 2"/>
    <property type="match status" value="1"/>
</dbReference>
<dbReference type="InterPro" id="IPR006091">
    <property type="entry name" value="Acyl-CoA_Oxase/DH_mid-dom"/>
</dbReference>
<dbReference type="InterPro" id="IPR013786">
    <property type="entry name" value="AcylCoA_DH/ox_N"/>
</dbReference>
<dbReference type="PROSITE" id="PS50255">
    <property type="entry name" value="CYTOCHROME_B5_2"/>
    <property type="match status" value="1"/>
</dbReference>
<dbReference type="Pfam" id="PF02771">
    <property type="entry name" value="Acyl-CoA_dh_N"/>
    <property type="match status" value="1"/>
</dbReference>
<dbReference type="AlphaFoldDB" id="A0A812RDE8"/>
<proteinExistence type="inferred from homology"/>
<dbReference type="InterPro" id="IPR036250">
    <property type="entry name" value="AcylCo_DH-like_C"/>
</dbReference>
<accession>A0A812RDE8</accession>
<dbReference type="PRINTS" id="PR00363">
    <property type="entry name" value="CYTOCHROMEB5"/>
</dbReference>
<dbReference type="GO" id="GO:0050660">
    <property type="term" value="F:flavin adenine dinucleotide binding"/>
    <property type="evidence" value="ECO:0007669"/>
    <property type="project" value="InterPro"/>
</dbReference>
<keyword evidence="3" id="KW-0349">Heme</keyword>
<dbReference type="PANTHER" id="PTHR43884:SF12">
    <property type="entry name" value="ISOVALERYL-COA DEHYDROGENASE, MITOCHONDRIAL-RELATED"/>
    <property type="match status" value="1"/>
</dbReference>
<dbReference type="SUPFAM" id="SSF47203">
    <property type="entry name" value="Acyl-CoA dehydrogenase C-terminal domain-like"/>
    <property type="match status" value="1"/>
</dbReference>
<dbReference type="InterPro" id="IPR046373">
    <property type="entry name" value="Acyl-CoA_Oxase/DH_mid-dom_sf"/>
</dbReference>
<dbReference type="Pfam" id="PF00441">
    <property type="entry name" value="Acyl-CoA_dh_1"/>
    <property type="match status" value="1"/>
</dbReference>
<evidence type="ECO:0000256" key="3">
    <source>
        <dbReference type="ARBA" id="ARBA00022617"/>
    </source>
</evidence>
<evidence type="ECO:0000256" key="5">
    <source>
        <dbReference type="ARBA" id="ARBA00022723"/>
    </source>
</evidence>
<dbReference type="PANTHER" id="PTHR43884">
    <property type="entry name" value="ACYL-COA DEHYDROGENASE"/>
    <property type="match status" value="1"/>
</dbReference>
<evidence type="ECO:0000259" key="9">
    <source>
        <dbReference type="PROSITE" id="PS50255"/>
    </source>
</evidence>
<dbReference type="InterPro" id="IPR037069">
    <property type="entry name" value="AcylCoA_DH/ox_N_sf"/>
</dbReference>
<dbReference type="InterPro" id="IPR009100">
    <property type="entry name" value="AcylCoA_DH/oxidase_NM_dom_sf"/>
</dbReference>
<dbReference type="Gene3D" id="1.10.540.10">
    <property type="entry name" value="Acyl-CoA dehydrogenase/oxidase, N-terminal domain"/>
    <property type="match status" value="1"/>
</dbReference>
<comment type="cofactor">
    <cofactor evidence="1">
        <name>FAD</name>
        <dbReference type="ChEBI" id="CHEBI:57692"/>
    </cofactor>
</comment>
<name>A0A812RDE8_9DINO</name>
<keyword evidence="8" id="KW-0408">Iron</keyword>
<dbReference type="GO" id="GO:0020037">
    <property type="term" value="F:heme binding"/>
    <property type="evidence" value="ECO:0007669"/>
    <property type="project" value="InterPro"/>
</dbReference>
<evidence type="ECO:0000256" key="6">
    <source>
        <dbReference type="ARBA" id="ARBA00022827"/>
    </source>
</evidence>
<dbReference type="EMBL" id="CAJNDS010002326">
    <property type="protein sequence ID" value="CAE7433758.1"/>
    <property type="molecule type" value="Genomic_DNA"/>
</dbReference>
<dbReference type="SUPFAM" id="SSF55856">
    <property type="entry name" value="Cytochrome b5-like heme/steroid binding domain"/>
    <property type="match status" value="1"/>
</dbReference>